<dbReference type="RefSeq" id="WP_114296643.1">
    <property type="nucleotide sequence ID" value="NZ_QPJT01000004.1"/>
</dbReference>
<comment type="caution">
    <text evidence="2">The sequence shown here is derived from an EMBL/GenBank/DDBJ whole genome shotgun (WGS) entry which is preliminary data.</text>
</comment>
<keyword evidence="1" id="KW-1133">Transmembrane helix</keyword>
<dbReference type="Proteomes" id="UP000253034">
    <property type="component" value="Unassembled WGS sequence"/>
</dbReference>
<proteinExistence type="predicted"/>
<feature type="transmembrane region" description="Helical" evidence="1">
    <location>
        <begin position="144"/>
        <end position="166"/>
    </location>
</feature>
<evidence type="ECO:0000313" key="2">
    <source>
        <dbReference type="EMBL" id="RCX18791.1"/>
    </source>
</evidence>
<feature type="transmembrane region" description="Helical" evidence="1">
    <location>
        <begin position="101"/>
        <end position="124"/>
    </location>
</feature>
<name>A0A369BBK3_9FIRM</name>
<protein>
    <submittedName>
        <fullName evidence="2">Uncharacterized protein</fullName>
    </submittedName>
</protein>
<feature type="transmembrane region" description="Helical" evidence="1">
    <location>
        <begin position="55"/>
        <end position="80"/>
    </location>
</feature>
<organism evidence="2 3">
    <name type="scientific">Anaerobacterium chartisolvens</name>
    <dbReference type="NCBI Taxonomy" id="1297424"/>
    <lineage>
        <taxon>Bacteria</taxon>
        <taxon>Bacillati</taxon>
        <taxon>Bacillota</taxon>
        <taxon>Clostridia</taxon>
        <taxon>Eubacteriales</taxon>
        <taxon>Oscillospiraceae</taxon>
        <taxon>Anaerobacterium</taxon>
    </lineage>
</organism>
<keyword evidence="3" id="KW-1185">Reference proteome</keyword>
<dbReference type="EMBL" id="QPJT01000004">
    <property type="protein sequence ID" value="RCX18791.1"/>
    <property type="molecule type" value="Genomic_DNA"/>
</dbReference>
<keyword evidence="1" id="KW-0812">Transmembrane</keyword>
<gene>
    <name evidence="2" type="ORF">DFR58_10460</name>
</gene>
<dbReference type="AlphaFoldDB" id="A0A369BBK3"/>
<keyword evidence="1" id="KW-0472">Membrane</keyword>
<feature type="transmembrane region" description="Helical" evidence="1">
    <location>
        <begin position="195"/>
        <end position="225"/>
    </location>
</feature>
<evidence type="ECO:0000256" key="1">
    <source>
        <dbReference type="SAM" id="Phobius"/>
    </source>
</evidence>
<evidence type="ECO:0000313" key="3">
    <source>
        <dbReference type="Proteomes" id="UP000253034"/>
    </source>
</evidence>
<feature type="transmembrane region" description="Helical" evidence="1">
    <location>
        <begin position="231"/>
        <end position="252"/>
    </location>
</feature>
<reference evidence="2 3" key="1">
    <citation type="submission" date="2018-07" db="EMBL/GenBank/DDBJ databases">
        <title>Genomic Encyclopedia of Type Strains, Phase IV (KMG-IV): sequencing the most valuable type-strain genomes for metagenomic binning, comparative biology and taxonomic classification.</title>
        <authorList>
            <person name="Goeker M."/>
        </authorList>
    </citation>
    <scope>NUCLEOTIDE SEQUENCE [LARGE SCALE GENOMIC DNA]</scope>
    <source>
        <strain evidence="2 3">DSM 27016</strain>
    </source>
</reference>
<accession>A0A369BBK3</accession>
<sequence length="265" mass="29793">MFFSIIAFVYCIIDNFNPLANILLKWSTLSGGDIFQSIVIMLQIVLKAVMNVQGIILLAAFLVAVSICIAIIFSGYFGMVNNALEGRPKEKGEFTSGIKRFFFRIFLMSFVFLFLAVVFVVFILVASVPAMVITNAALSGSQELLITAIAIDFITISVVFLGFMFFRTYMSFWYPAAMTYGAKAFIMGKRTADRYFWGLVSRFIAFDIIFILFQLIIMGISGTIAALIIKWIFYTAFFSVLITYVFAAFKILSVKNTRPLKEEPA</sequence>